<protein>
    <submittedName>
        <fullName evidence="5">E2F/DP winged-helix DNA-binding domain</fullName>
    </submittedName>
</protein>
<dbReference type="SMART" id="SM01372">
    <property type="entry name" value="E2F_TDP"/>
    <property type="match status" value="1"/>
</dbReference>
<evidence type="ECO:0000313" key="5">
    <source>
        <dbReference type="EMBL" id="KAK8878369.1"/>
    </source>
</evidence>
<dbReference type="GO" id="GO:0003677">
    <property type="term" value="F:DNA binding"/>
    <property type="evidence" value="ECO:0007669"/>
    <property type="project" value="UniProtKB-KW"/>
</dbReference>
<name>A0ABR2JL12_9EUKA</name>
<comment type="caution">
    <text evidence="5">The sequence shown here is derived from an EMBL/GenBank/DDBJ whole genome shotgun (WGS) entry which is preliminary data.</text>
</comment>
<dbReference type="SUPFAM" id="SSF46785">
    <property type="entry name" value="Winged helix' DNA-binding domain"/>
    <property type="match status" value="1"/>
</dbReference>
<dbReference type="InterPro" id="IPR036388">
    <property type="entry name" value="WH-like_DNA-bd_sf"/>
</dbReference>
<proteinExistence type="inferred from homology"/>
<dbReference type="Proteomes" id="UP001470230">
    <property type="component" value="Unassembled WGS sequence"/>
</dbReference>
<feature type="transmembrane region" description="Helical" evidence="3">
    <location>
        <begin position="253"/>
        <end position="275"/>
    </location>
</feature>
<reference evidence="5 6" key="1">
    <citation type="submission" date="2024-04" db="EMBL/GenBank/DDBJ databases">
        <title>Tritrichomonas musculus Genome.</title>
        <authorList>
            <person name="Alves-Ferreira E."/>
            <person name="Grigg M."/>
            <person name="Lorenzi H."/>
            <person name="Galac M."/>
        </authorList>
    </citation>
    <scope>NUCLEOTIDE SEQUENCE [LARGE SCALE GENOMIC DNA]</scope>
    <source>
        <strain evidence="5 6">EAF2021</strain>
    </source>
</reference>
<dbReference type="Pfam" id="PF02319">
    <property type="entry name" value="WHD_E2F_TDP"/>
    <property type="match status" value="1"/>
</dbReference>
<feature type="region of interest" description="Disordered" evidence="2">
    <location>
        <begin position="156"/>
        <end position="179"/>
    </location>
</feature>
<dbReference type="EMBL" id="JAPFFF010000011">
    <property type="protein sequence ID" value="KAK8878369.1"/>
    <property type="molecule type" value="Genomic_DNA"/>
</dbReference>
<evidence type="ECO:0000313" key="6">
    <source>
        <dbReference type="Proteomes" id="UP001470230"/>
    </source>
</evidence>
<feature type="region of interest" description="Disordered" evidence="2">
    <location>
        <begin position="114"/>
        <end position="137"/>
    </location>
</feature>
<feature type="region of interest" description="Disordered" evidence="2">
    <location>
        <begin position="1"/>
        <end position="39"/>
    </location>
</feature>
<keyword evidence="1" id="KW-0805">Transcription regulation</keyword>
<accession>A0ABR2JL12</accession>
<evidence type="ECO:0000256" key="3">
    <source>
        <dbReference type="SAM" id="Phobius"/>
    </source>
</evidence>
<organism evidence="5 6">
    <name type="scientific">Tritrichomonas musculus</name>
    <dbReference type="NCBI Taxonomy" id="1915356"/>
    <lineage>
        <taxon>Eukaryota</taxon>
        <taxon>Metamonada</taxon>
        <taxon>Parabasalia</taxon>
        <taxon>Tritrichomonadida</taxon>
        <taxon>Tritrichomonadidae</taxon>
        <taxon>Tritrichomonas</taxon>
    </lineage>
</organism>
<evidence type="ECO:0000256" key="2">
    <source>
        <dbReference type="SAM" id="MobiDB-lite"/>
    </source>
</evidence>
<gene>
    <name evidence="5" type="ORF">M9Y10_005137</name>
</gene>
<sequence length="437" mass="49280">MQPIPISSFPPLTPPINSFTPPQPPPFQPPKLCQNQQQAPQTSFPFGYQVVQNPLLAQYQSIPQYQAYLPGQPQFNTYQPPTSYVCIPNSNQSLLLNQDPNFNLSGISTASSVKNMNTSSSHSSIANATSSSNSLNKQDDLRSSIQIFVKTLENSSKNRKSQSSDNNSTSGFDNNEDNEDFGAQQISTLSKRFSIKRRRLYDVINVFEAIGCCEKSGLDSVRWVGKENIISNLRSLKLQRGVHDRKKRLDDLFPVPCCVGISNLSISFLLLFFALQQNKVDLRYASQFFSRTTARYKTTLCKLYQICYILGSIGVTSRTAQVCEVILNKPYYDEDVLPPEEDGDYEKNLSDNDDSNSKNKLKKKGHNQILTSKSSILKSSTSPIKLIDMSINSLLNHKEDMYSNQYIYDRRKELSECYSEFIKKNDESTLSTASTFV</sequence>
<feature type="domain" description="E2F/DP family winged-helix DNA-binding" evidence="4">
    <location>
        <begin position="136"/>
        <end position="225"/>
    </location>
</feature>
<keyword evidence="3" id="KW-0472">Membrane</keyword>
<keyword evidence="6" id="KW-1185">Reference proteome</keyword>
<keyword evidence="3" id="KW-1133">Transmembrane helix</keyword>
<dbReference type="Gene3D" id="1.10.10.10">
    <property type="entry name" value="Winged helix-like DNA-binding domain superfamily/Winged helix DNA-binding domain"/>
    <property type="match status" value="1"/>
</dbReference>
<evidence type="ECO:0000256" key="1">
    <source>
        <dbReference type="RuleBase" id="RU003796"/>
    </source>
</evidence>
<feature type="compositionally biased region" description="Low complexity" evidence="2">
    <location>
        <begin position="114"/>
        <end position="136"/>
    </location>
</feature>
<feature type="compositionally biased region" description="Polar residues" evidence="2">
    <location>
        <begin position="161"/>
        <end position="173"/>
    </location>
</feature>
<comment type="subcellular location">
    <subcellularLocation>
        <location evidence="1">Nucleus</location>
    </subcellularLocation>
</comment>
<keyword evidence="1" id="KW-0539">Nucleus</keyword>
<dbReference type="InterPro" id="IPR003316">
    <property type="entry name" value="E2F_WHTH_DNA-bd_dom"/>
</dbReference>
<keyword evidence="1 5" id="KW-0238">DNA-binding</keyword>
<dbReference type="InterPro" id="IPR036390">
    <property type="entry name" value="WH_DNA-bd_sf"/>
</dbReference>
<keyword evidence="3" id="KW-0812">Transmembrane</keyword>
<comment type="similarity">
    <text evidence="1">Belongs to the E2F/DP family.</text>
</comment>
<evidence type="ECO:0000259" key="4">
    <source>
        <dbReference type="SMART" id="SM01372"/>
    </source>
</evidence>
<feature type="region of interest" description="Disordered" evidence="2">
    <location>
        <begin position="337"/>
        <end position="367"/>
    </location>
</feature>
<keyword evidence="1" id="KW-0804">Transcription</keyword>